<proteinExistence type="inferred from homology"/>
<dbReference type="RefSeq" id="WP_004437430.1">
    <property type="nucleotide sequence ID" value="NZ_AFEU01000003.1"/>
</dbReference>
<feature type="transmembrane region" description="Helical" evidence="12">
    <location>
        <begin position="162"/>
        <end position="181"/>
    </location>
</feature>
<feature type="transmembrane region" description="Helical" evidence="12">
    <location>
        <begin position="187"/>
        <end position="203"/>
    </location>
</feature>
<reference evidence="13 14" key="1">
    <citation type="journal article" date="2012" name="Appl. Environ. Microbiol.">
        <title>Genome Sequence of Thermotolerant Bacillus methanolicus: Features and Regulation Related to Methylotrophy and Production of L-Lysine and L-Glutamate from Methanol.</title>
        <authorList>
            <person name="Heggeset T.M."/>
            <person name="Krog A."/>
            <person name="Balzer S."/>
            <person name="Wentzel A."/>
            <person name="Ellingsen T.E."/>
            <person name="Brautaset T."/>
        </authorList>
    </citation>
    <scope>NUCLEOTIDE SEQUENCE [LARGE SCALE GENOMIC DNA]</scope>
    <source>
        <strain evidence="13 14">PB1</strain>
    </source>
</reference>
<comment type="subcellular location">
    <subcellularLocation>
        <location evidence="1">Cell membrane</location>
        <topology evidence="1">Multi-pass membrane protein</topology>
    </subcellularLocation>
</comment>
<dbReference type="NCBIfam" id="NF033739">
    <property type="entry name" value="intramemb_PrsW"/>
    <property type="match status" value="1"/>
</dbReference>
<evidence type="ECO:0000256" key="8">
    <source>
        <dbReference type="ARBA" id="ARBA00022989"/>
    </source>
</evidence>
<evidence type="ECO:0000256" key="7">
    <source>
        <dbReference type="ARBA" id="ARBA00022801"/>
    </source>
</evidence>
<protein>
    <recommendedName>
        <fullName evidence="3 11">Protease PrsW</fullName>
        <ecNumber evidence="11">3.4.-.-</ecNumber>
    </recommendedName>
    <alternativeName>
        <fullName evidence="10 11">Protease responsible for activating sigma-W</fullName>
    </alternativeName>
</protein>
<comment type="caution">
    <text evidence="13">The sequence shown here is derived from an EMBL/GenBank/DDBJ whole genome shotgun (WGS) entry which is preliminary data.</text>
</comment>
<keyword evidence="6 12" id="KW-0812">Transmembrane</keyword>
<name>I3DWT5_BACMT</name>
<dbReference type="InterPro" id="IPR026898">
    <property type="entry name" value="PrsW"/>
</dbReference>
<dbReference type="eggNOG" id="COG2339">
    <property type="taxonomic scope" value="Bacteria"/>
</dbReference>
<feature type="transmembrane region" description="Helical" evidence="12">
    <location>
        <begin position="6"/>
        <end position="21"/>
    </location>
</feature>
<dbReference type="PANTHER" id="PTHR36844:SF1">
    <property type="entry name" value="PROTEASE PRSW"/>
    <property type="match status" value="1"/>
</dbReference>
<evidence type="ECO:0000256" key="6">
    <source>
        <dbReference type="ARBA" id="ARBA00022692"/>
    </source>
</evidence>
<keyword evidence="5 11" id="KW-0645">Protease</keyword>
<keyword evidence="7 11" id="KW-0378">Hydrolase</keyword>
<evidence type="ECO:0000313" key="14">
    <source>
        <dbReference type="Proteomes" id="UP000010523"/>
    </source>
</evidence>
<feature type="transmembrane region" description="Helical" evidence="12">
    <location>
        <begin position="131"/>
        <end position="150"/>
    </location>
</feature>
<keyword evidence="8 12" id="KW-1133">Transmembrane helix</keyword>
<organism evidence="13 14">
    <name type="scientific">Bacillus methanolicus PB1</name>
    <dbReference type="NCBI Taxonomy" id="997296"/>
    <lineage>
        <taxon>Bacteria</taxon>
        <taxon>Bacillati</taxon>
        <taxon>Bacillota</taxon>
        <taxon>Bacilli</taxon>
        <taxon>Bacillales</taxon>
        <taxon>Bacillaceae</taxon>
        <taxon>Bacillus</taxon>
    </lineage>
</organism>
<dbReference type="Proteomes" id="UP000010523">
    <property type="component" value="Unassembled WGS sequence"/>
</dbReference>
<dbReference type="Pfam" id="PF13367">
    <property type="entry name" value="PrsW-protease"/>
    <property type="match status" value="1"/>
</dbReference>
<evidence type="ECO:0000313" key="13">
    <source>
        <dbReference type="EMBL" id="EIJ78706.1"/>
    </source>
</evidence>
<dbReference type="InterPro" id="IPR023596">
    <property type="entry name" value="Peptidase_PrsW_arch/bac"/>
</dbReference>
<dbReference type="GO" id="GO:0005886">
    <property type="term" value="C:plasma membrane"/>
    <property type="evidence" value="ECO:0007669"/>
    <property type="project" value="UniProtKB-SubCell"/>
</dbReference>
<dbReference type="MEROPS" id="M82.001"/>
<dbReference type="GO" id="GO:0008233">
    <property type="term" value="F:peptidase activity"/>
    <property type="evidence" value="ECO:0007669"/>
    <property type="project" value="UniProtKB-KW"/>
</dbReference>
<dbReference type="EMBL" id="AFEU01000003">
    <property type="protein sequence ID" value="EIJ78706.1"/>
    <property type="molecule type" value="Genomic_DNA"/>
</dbReference>
<evidence type="ECO:0000256" key="4">
    <source>
        <dbReference type="ARBA" id="ARBA00022475"/>
    </source>
</evidence>
<evidence type="ECO:0000256" key="11">
    <source>
        <dbReference type="PIRNR" id="PIRNR016933"/>
    </source>
</evidence>
<feature type="transmembrane region" description="Helical" evidence="12">
    <location>
        <begin position="100"/>
        <end position="119"/>
    </location>
</feature>
<keyword evidence="9 11" id="KW-0472">Membrane</keyword>
<evidence type="ECO:0000256" key="9">
    <source>
        <dbReference type="ARBA" id="ARBA00023136"/>
    </source>
</evidence>
<dbReference type="EC" id="3.4.-.-" evidence="11"/>
<dbReference type="STRING" id="997296.PB1_14149"/>
<dbReference type="PATRIC" id="fig|997296.3.peg.2983"/>
<dbReference type="GO" id="GO:0006508">
    <property type="term" value="P:proteolysis"/>
    <property type="evidence" value="ECO:0007669"/>
    <property type="project" value="UniProtKB-KW"/>
</dbReference>
<evidence type="ECO:0000256" key="3">
    <source>
        <dbReference type="ARBA" id="ARBA00018997"/>
    </source>
</evidence>
<keyword evidence="4 11" id="KW-1003">Cell membrane</keyword>
<comment type="similarity">
    <text evidence="2 11">Belongs to the protease PrsW family.</text>
</comment>
<sequence length="240" mass="27368">MLGILSAGFAPGLALLSYFYLKDEYETEPLSMVFKTFIFGAILVFPISFIQYVLDTEHLIQSGIIEAFLSTSLLEEFFKWFILFFTVYQHVAFDEPYDGIVYGASVSLGFATAENILYLVSNGLQHALGRALLPVSSHALFGVIMGYYIGKGKFSGNSKSKWILLSLGLPLILHGIYDYILISQKDWLVLMFPFMIFLWWLGLRKVKNAHALSTKHFEAQIKVQKNSSFMKNEEFFLYIE</sequence>
<evidence type="ECO:0000256" key="12">
    <source>
        <dbReference type="SAM" id="Phobius"/>
    </source>
</evidence>
<feature type="transmembrane region" description="Helical" evidence="12">
    <location>
        <begin position="33"/>
        <end position="54"/>
    </location>
</feature>
<dbReference type="AlphaFoldDB" id="I3DWT5"/>
<evidence type="ECO:0000256" key="5">
    <source>
        <dbReference type="ARBA" id="ARBA00022670"/>
    </source>
</evidence>
<dbReference type="OrthoDB" id="5504276at2"/>
<accession>I3DWT5</accession>
<evidence type="ECO:0000256" key="2">
    <source>
        <dbReference type="ARBA" id="ARBA00009165"/>
    </source>
</evidence>
<evidence type="ECO:0000256" key="10">
    <source>
        <dbReference type="ARBA" id="ARBA00030345"/>
    </source>
</evidence>
<gene>
    <name evidence="13" type="ORF">PB1_14149</name>
</gene>
<comment type="function">
    <text evidence="11">Involved in the degradation of specific anti-sigma factors.</text>
</comment>
<evidence type="ECO:0000256" key="1">
    <source>
        <dbReference type="ARBA" id="ARBA00004651"/>
    </source>
</evidence>
<keyword evidence="14" id="KW-1185">Reference proteome</keyword>
<dbReference type="PANTHER" id="PTHR36844">
    <property type="entry name" value="PROTEASE PRSW"/>
    <property type="match status" value="1"/>
</dbReference>
<dbReference type="PIRSF" id="PIRSF016933">
    <property type="entry name" value="PrsW"/>
    <property type="match status" value="1"/>
</dbReference>